<accession>A0A223E0X4</accession>
<reference evidence="1 2" key="1">
    <citation type="submission" date="2016-10" db="EMBL/GenBank/DDBJ databases">
        <title>The whole genome sequencing and assembly of Aeribacillus pallidus KCTC3564 strain.</title>
        <authorList>
            <person name="Lee Y.-J."/>
            <person name="Park M.-K."/>
            <person name="Yi H."/>
            <person name="Bahn Y.-S."/>
            <person name="Kim J.F."/>
            <person name="Lee D.-W."/>
        </authorList>
    </citation>
    <scope>NUCLEOTIDE SEQUENCE [LARGE SCALE GENOMIC DNA]</scope>
    <source>
        <strain evidence="1 2">KCTC3564</strain>
    </source>
</reference>
<evidence type="ECO:0000313" key="2">
    <source>
        <dbReference type="Proteomes" id="UP000214606"/>
    </source>
</evidence>
<proteinExistence type="predicted"/>
<dbReference type="AlphaFoldDB" id="A0A223E0X4"/>
<protein>
    <submittedName>
        <fullName evidence="1">Uncharacterized protein</fullName>
    </submittedName>
</protein>
<gene>
    <name evidence="1" type="ORF">AP3564_00255</name>
</gene>
<sequence>MVRQVFANGTVSCIGAVCQTIRFSFLVNDVSVAFPSLLFLYFRIPASLYPTLRVSLHKTAKQFVGWCAGLFVSKV</sequence>
<evidence type="ECO:0000313" key="1">
    <source>
        <dbReference type="EMBL" id="ASS88896.1"/>
    </source>
</evidence>
<dbReference type="RefSeq" id="WP_094244308.1">
    <property type="nucleotide sequence ID" value="NZ_CP017703.1"/>
</dbReference>
<dbReference type="Proteomes" id="UP000214606">
    <property type="component" value="Chromosome"/>
</dbReference>
<organism evidence="1 2">
    <name type="scientific">Aeribacillus pallidus</name>
    <dbReference type="NCBI Taxonomy" id="33936"/>
    <lineage>
        <taxon>Bacteria</taxon>
        <taxon>Bacillati</taxon>
        <taxon>Bacillota</taxon>
        <taxon>Bacilli</taxon>
        <taxon>Bacillales</taxon>
        <taxon>Bacillaceae</taxon>
        <taxon>Aeribacillus</taxon>
    </lineage>
</organism>
<dbReference type="KEGG" id="apak:AP3564_00255"/>
<name>A0A223E0X4_9BACI</name>
<dbReference type="EMBL" id="CP017703">
    <property type="protein sequence ID" value="ASS88896.1"/>
    <property type="molecule type" value="Genomic_DNA"/>
</dbReference>